<proteinExistence type="predicted"/>
<keyword evidence="3" id="KW-1185">Reference proteome</keyword>
<dbReference type="InterPro" id="IPR053737">
    <property type="entry name" value="Type_II_TA_Toxin"/>
</dbReference>
<dbReference type="InterPro" id="IPR006440">
    <property type="entry name" value="Doc"/>
</dbReference>
<protein>
    <submittedName>
        <fullName evidence="2">Type II toxin-antitoxin system death-on-curing family toxin</fullName>
    </submittedName>
</protein>
<gene>
    <name evidence="2" type="ORF">GE115_02765</name>
</gene>
<dbReference type="SUPFAM" id="SSF140931">
    <property type="entry name" value="Fic-like"/>
    <property type="match status" value="1"/>
</dbReference>
<dbReference type="Proteomes" id="UP000431080">
    <property type="component" value="Unassembled WGS sequence"/>
</dbReference>
<dbReference type="PROSITE" id="PS51459">
    <property type="entry name" value="FIDO"/>
    <property type="match status" value="1"/>
</dbReference>
<feature type="domain" description="Fido" evidence="1">
    <location>
        <begin position="158"/>
        <end position="294"/>
    </location>
</feature>
<dbReference type="NCBIfam" id="TIGR01550">
    <property type="entry name" value="DOC_P1"/>
    <property type="match status" value="1"/>
</dbReference>
<dbReference type="GO" id="GO:0016301">
    <property type="term" value="F:kinase activity"/>
    <property type="evidence" value="ECO:0007669"/>
    <property type="project" value="InterPro"/>
</dbReference>
<evidence type="ECO:0000259" key="1">
    <source>
        <dbReference type="PROSITE" id="PS51459"/>
    </source>
</evidence>
<dbReference type="Pfam" id="PF02661">
    <property type="entry name" value="Fic"/>
    <property type="match status" value="1"/>
</dbReference>
<dbReference type="Gene3D" id="1.20.120.1870">
    <property type="entry name" value="Fic/DOC protein, Fido domain"/>
    <property type="match status" value="1"/>
</dbReference>
<dbReference type="PANTHER" id="PTHR39426">
    <property type="entry name" value="HOMOLOGY TO DEATH-ON-CURING PROTEIN OF PHAGE P1"/>
    <property type="match status" value="1"/>
</dbReference>
<dbReference type="EMBL" id="WJIF01000001">
    <property type="protein sequence ID" value="MRG58799.1"/>
    <property type="molecule type" value="Genomic_DNA"/>
</dbReference>
<dbReference type="PANTHER" id="PTHR39426:SF1">
    <property type="entry name" value="HOMOLOGY TO DEATH-ON-CURING PROTEIN OF PHAGE P1"/>
    <property type="match status" value="1"/>
</dbReference>
<name>A0A6I2F2P4_9MICO</name>
<sequence length="418" mass="46308">MCMVWMALAKKSLTPASLARELNLEIDDVLLLLWDGGIEYPTSADSVIRPGDHSLAFAACGAASVKSRLLVEYWSTTLGMSREELRSWAKSLGVTIGPNARRLPKGALARFERATRKSEARQQQRADLVLAAAASAGEPKSSMSWREIGHMREGLRYLGADEIEQIHFQIAQDFKDTPDPIAPAGVRSQELLASAAGRPSAGLGSFRKYPTVEMAAAALAHSVIHNHPFYNGNKRTALVSMMAFMDENGLVLTSSQDELFKWTIRVAGHKLGASKFIGDRSDIEVQLMAQWLLQHSRGIEGGERVVTFAELRRRLIALECTVQITGNRGGRAVVERTVTINRPSLVGTRSKQARRRYNVPYGGEGRQVARSRIKELRRELQLSDEFGVDSATFYGTDKLPVDAFIAEYRKTLRRLARV</sequence>
<dbReference type="InterPro" id="IPR036597">
    <property type="entry name" value="Fido-like_dom_sf"/>
</dbReference>
<reference evidence="2 3" key="1">
    <citation type="submission" date="2019-10" db="EMBL/GenBank/DDBJ databases">
        <authorList>
            <person name="Nie G."/>
            <person name="Ming H."/>
            <person name="Yi B."/>
        </authorList>
    </citation>
    <scope>NUCLEOTIDE SEQUENCE [LARGE SCALE GENOMIC DNA]</scope>
    <source>
        <strain evidence="2 3">CFH 90414</strain>
    </source>
</reference>
<organism evidence="2 3">
    <name type="scientific">Agromyces agglutinans</name>
    <dbReference type="NCBI Taxonomy" id="2662258"/>
    <lineage>
        <taxon>Bacteria</taxon>
        <taxon>Bacillati</taxon>
        <taxon>Actinomycetota</taxon>
        <taxon>Actinomycetes</taxon>
        <taxon>Micrococcales</taxon>
        <taxon>Microbacteriaceae</taxon>
        <taxon>Agromyces</taxon>
    </lineage>
</organism>
<evidence type="ECO:0000313" key="3">
    <source>
        <dbReference type="Proteomes" id="UP000431080"/>
    </source>
</evidence>
<comment type="caution">
    <text evidence="2">The sequence shown here is derived from an EMBL/GenBank/DDBJ whole genome shotgun (WGS) entry which is preliminary data.</text>
</comment>
<dbReference type="AlphaFoldDB" id="A0A6I2F2P4"/>
<dbReference type="InterPro" id="IPR003812">
    <property type="entry name" value="Fido"/>
</dbReference>
<accession>A0A6I2F2P4</accession>
<evidence type="ECO:0000313" key="2">
    <source>
        <dbReference type="EMBL" id="MRG58799.1"/>
    </source>
</evidence>